<accession>A0ACA8DUS3</accession>
<proteinExistence type="predicted"/>
<reference evidence="1" key="1">
    <citation type="submission" date="2015-03" db="EMBL/GenBank/DDBJ databases">
        <authorList>
            <person name="Xie B.-B."/>
            <person name="Rong J.-C."/>
            <person name="Qin Q.-L."/>
            <person name="Zhang Y.-Z."/>
        </authorList>
    </citation>
    <scope>NUCLEOTIDE SEQUENCE</scope>
    <source>
        <strain evidence="1">DSM 14585</strain>
    </source>
</reference>
<dbReference type="EMBL" id="CP011011">
    <property type="protein sequence ID" value="ATC81699.1"/>
    <property type="molecule type" value="Genomic_DNA"/>
</dbReference>
<dbReference type="Proteomes" id="UP000217277">
    <property type="component" value="Chromosome I"/>
</dbReference>
<sequence length="591" mass="64482">MLVYFFAIVTFVIDNPALILLIFLFFNHLSFAGSVNNGQILRSGLMRRFFNSLSVKMQILVPVLFSITLILIGLLYSSSQLGNAFSKVSRATSDLITYKSPLNQIVNNTYDMRIKAIYSLFTADDLKTYVSVLQQKKSNINKSLDVINQMEGLESEVNSLKSAVNQYVGFSQSTMFPLLNSKLSQGLSSAQQSQYNSASSQYRELGQKMLSAIDALSEKLNTVTVTNIQHSEAAHTYVLNWSLVGLLVILIAAVYISWVLANLIVKPIQALQETMRQVAQGNLLVNADEQGKNEISALARDVNLTVQQLHQTVKSLSRISIEVSSSAIELATVMTQSSSNSDQEKYEVEQVASAVNELEGTSAEVANNAVVADSASQEANKLASQSMVMFKQSSEASGKMFIQLEDAANVVNSLKEQSDKIGQVIQVIEEISDQTNLLALNAAIEAARAGESGRGFAVVADEVRMLAARTQESTKEIQIIIEELQTQSGQANNSMHTSIEMLKSNQALSSQLSDSLSDITKAIESLTDTNTQVATASEEQSQVTKDINVNLTNIYDLVSQNVTGITQAAAASHELSKLAEDQKSKLDYFTV</sequence>
<keyword evidence="2" id="KW-1185">Reference proteome</keyword>
<gene>
    <name evidence="1" type="primary">mcp</name>
    <name evidence="1" type="ORF">PAGA_a1269</name>
</gene>
<evidence type="ECO:0000313" key="1">
    <source>
        <dbReference type="EMBL" id="ATC81699.1"/>
    </source>
</evidence>
<protein>
    <submittedName>
        <fullName evidence="1">Methyl-accepting chemotaxis protein</fullName>
    </submittedName>
</protein>
<organism evidence="1 2">
    <name type="scientific">Pseudoalteromonas agarivorans DSM 14585</name>
    <dbReference type="NCBI Taxonomy" id="1312369"/>
    <lineage>
        <taxon>Bacteria</taxon>
        <taxon>Pseudomonadati</taxon>
        <taxon>Pseudomonadota</taxon>
        <taxon>Gammaproteobacteria</taxon>
        <taxon>Alteromonadales</taxon>
        <taxon>Pseudoalteromonadaceae</taxon>
        <taxon>Pseudoalteromonas</taxon>
    </lineage>
</organism>
<name>A0ACA8DUS3_9GAMM</name>
<evidence type="ECO:0000313" key="2">
    <source>
        <dbReference type="Proteomes" id="UP000217277"/>
    </source>
</evidence>